<dbReference type="GO" id="GO:0006334">
    <property type="term" value="P:nucleosome assembly"/>
    <property type="evidence" value="ECO:0007669"/>
    <property type="project" value="TreeGrafter"/>
</dbReference>
<evidence type="ECO:0000256" key="2">
    <source>
        <dbReference type="ARBA" id="ARBA00023054"/>
    </source>
</evidence>
<dbReference type="GO" id="GO:0003677">
    <property type="term" value="F:DNA binding"/>
    <property type="evidence" value="ECO:0007669"/>
    <property type="project" value="TreeGrafter"/>
</dbReference>
<feature type="compositionally biased region" description="Basic and acidic residues" evidence="3">
    <location>
        <begin position="184"/>
        <end position="198"/>
    </location>
</feature>
<name>A0AAW2YV10_9EUKA</name>
<feature type="compositionally biased region" description="Basic and acidic residues" evidence="3">
    <location>
        <begin position="60"/>
        <end position="69"/>
    </location>
</feature>
<feature type="region of interest" description="Disordered" evidence="3">
    <location>
        <begin position="31"/>
        <end position="73"/>
    </location>
</feature>
<dbReference type="GO" id="GO:0006360">
    <property type="term" value="P:transcription by RNA polymerase I"/>
    <property type="evidence" value="ECO:0007669"/>
    <property type="project" value="TreeGrafter"/>
</dbReference>
<proteinExistence type="inferred from homology"/>
<dbReference type="AlphaFoldDB" id="A0AAW2YV10"/>
<evidence type="ECO:0008006" key="6">
    <source>
        <dbReference type="Google" id="ProtNLM"/>
    </source>
</evidence>
<protein>
    <recommendedName>
        <fullName evidence="6">SPT2 chromatin protein</fullName>
    </recommendedName>
</protein>
<feature type="compositionally biased region" description="Basic and acidic residues" evidence="3">
    <location>
        <begin position="105"/>
        <end position="127"/>
    </location>
</feature>
<dbReference type="GO" id="GO:0042393">
    <property type="term" value="F:histone binding"/>
    <property type="evidence" value="ECO:0007669"/>
    <property type="project" value="TreeGrafter"/>
</dbReference>
<keyword evidence="2" id="KW-0175">Coiled coil</keyword>
<comment type="similarity">
    <text evidence="1">Belongs to the SPT2 family.</text>
</comment>
<feature type="compositionally biased region" description="Basic and acidic residues" evidence="3">
    <location>
        <begin position="31"/>
        <end position="40"/>
    </location>
</feature>
<reference evidence="4 5" key="1">
    <citation type="submission" date="2024-03" db="EMBL/GenBank/DDBJ databases">
        <title>The Acrasis kona genome and developmental transcriptomes reveal deep origins of eukaryotic multicellular pathways.</title>
        <authorList>
            <person name="Sheikh S."/>
            <person name="Fu C.-J."/>
            <person name="Brown M.W."/>
            <person name="Baldauf S.L."/>
        </authorList>
    </citation>
    <scope>NUCLEOTIDE SEQUENCE [LARGE SCALE GENOMIC DNA]</scope>
    <source>
        <strain evidence="4 5">ATCC MYA-3509</strain>
    </source>
</reference>
<feature type="region of interest" description="Disordered" evidence="3">
    <location>
        <begin position="341"/>
        <end position="366"/>
    </location>
</feature>
<dbReference type="Pfam" id="PF08243">
    <property type="entry name" value="SPT2"/>
    <property type="match status" value="1"/>
</dbReference>
<dbReference type="PANTHER" id="PTHR22691:SF8">
    <property type="entry name" value="PROTEIN SPT2 HOMOLOG"/>
    <property type="match status" value="1"/>
</dbReference>
<dbReference type="SMART" id="SM00784">
    <property type="entry name" value="SPT2"/>
    <property type="match status" value="1"/>
</dbReference>
<comment type="caution">
    <text evidence="4">The sequence shown here is derived from an EMBL/GenBank/DDBJ whole genome shotgun (WGS) entry which is preliminary data.</text>
</comment>
<sequence>MADFQYDDENDEYAPRVDLLKASALRESRDYNDIFAKDNSTKPVSQIRYKPSRRGLSPPLEDKNSKPIDVKSAYSKRFDPAAIARAIPVQEVVVPIQPVLTVKSRSAEIKTRSDNKNANPTKKDPKNTSKTNKKSATTKKAPPPKIDPVAKKNNALQSSRDYSSLFDEPILPRTTSTQPAQIRKSQEATQKRPQDTKRPQNPIKDPSKRPVTTAKKNTGAPNEQLRRPASAPSSQKKQQLKDMQSQPNKKRIRDAPQKRGELDEESDFSEESDDDRGRKRSRGSTVPFHMNPYMMRMEDAERMMMRKRYHYASEDDDDIDDMEASAADIEAEERRSAKIALMEDKKAEKEEAERRRLRKLRAQNKK</sequence>
<dbReference type="GO" id="GO:0005730">
    <property type="term" value="C:nucleolus"/>
    <property type="evidence" value="ECO:0007669"/>
    <property type="project" value="TreeGrafter"/>
</dbReference>
<dbReference type="PANTHER" id="PTHR22691">
    <property type="entry name" value="YEAST SPT2-RELATED"/>
    <property type="match status" value="1"/>
</dbReference>
<organism evidence="4 5">
    <name type="scientific">Acrasis kona</name>
    <dbReference type="NCBI Taxonomy" id="1008807"/>
    <lineage>
        <taxon>Eukaryota</taxon>
        <taxon>Discoba</taxon>
        <taxon>Heterolobosea</taxon>
        <taxon>Tetramitia</taxon>
        <taxon>Eutetramitia</taxon>
        <taxon>Acrasidae</taxon>
        <taxon>Acrasis</taxon>
    </lineage>
</organism>
<dbReference type="InterPro" id="IPR013256">
    <property type="entry name" value="Chromatin_SPT2"/>
</dbReference>
<keyword evidence="5" id="KW-1185">Reference proteome</keyword>
<dbReference type="Proteomes" id="UP001431209">
    <property type="component" value="Unassembled WGS sequence"/>
</dbReference>
<gene>
    <name evidence="4" type="ORF">AKO1_011035</name>
</gene>
<evidence type="ECO:0000256" key="1">
    <source>
        <dbReference type="ARBA" id="ARBA00006461"/>
    </source>
</evidence>
<feature type="compositionally biased region" description="Basic residues" evidence="3">
    <location>
        <begin position="355"/>
        <end position="366"/>
    </location>
</feature>
<accession>A0AAW2YV10</accession>
<feature type="region of interest" description="Disordered" evidence="3">
    <location>
        <begin position="95"/>
        <end position="293"/>
    </location>
</feature>
<feature type="compositionally biased region" description="Basic and acidic residues" evidence="3">
    <location>
        <begin position="341"/>
        <end position="354"/>
    </location>
</feature>
<dbReference type="EMBL" id="JAOPGA020000657">
    <property type="protein sequence ID" value="KAL0480479.1"/>
    <property type="molecule type" value="Genomic_DNA"/>
</dbReference>
<evidence type="ECO:0000313" key="4">
    <source>
        <dbReference type="EMBL" id="KAL0480479.1"/>
    </source>
</evidence>
<feature type="compositionally biased region" description="Acidic residues" evidence="3">
    <location>
        <begin position="262"/>
        <end position="274"/>
    </location>
</feature>
<evidence type="ECO:0000256" key="3">
    <source>
        <dbReference type="SAM" id="MobiDB-lite"/>
    </source>
</evidence>
<feature type="compositionally biased region" description="Polar residues" evidence="3">
    <location>
        <begin position="231"/>
        <end position="247"/>
    </location>
</feature>
<evidence type="ECO:0000313" key="5">
    <source>
        <dbReference type="Proteomes" id="UP001431209"/>
    </source>
</evidence>